<evidence type="ECO:0000256" key="1">
    <source>
        <dbReference type="SAM" id="MobiDB-lite"/>
    </source>
</evidence>
<organism evidence="3 4">
    <name type="scientific">Amniculicola lignicola CBS 123094</name>
    <dbReference type="NCBI Taxonomy" id="1392246"/>
    <lineage>
        <taxon>Eukaryota</taxon>
        <taxon>Fungi</taxon>
        <taxon>Dikarya</taxon>
        <taxon>Ascomycota</taxon>
        <taxon>Pezizomycotina</taxon>
        <taxon>Dothideomycetes</taxon>
        <taxon>Pleosporomycetidae</taxon>
        <taxon>Pleosporales</taxon>
        <taxon>Amniculicolaceae</taxon>
        <taxon>Amniculicola</taxon>
    </lineage>
</organism>
<dbReference type="PROSITE" id="PS50181">
    <property type="entry name" value="FBOX"/>
    <property type="match status" value="1"/>
</dbReference>
<feature type="region of interest" description="Disordered" evidence="1">
    <location>
        <begin position="338"/>
        <end position="373"/>
    </location>
</feature>
<evidence type="ECO:0000259" key="2">
    <source>
        <dbReference type="PROSITE" id="PS50181"/>
    </source>
</evidence>
<dbReference type="EMBL" id="ML977617">
    <property type="protein sequence ID" value="KAF1997135.1"/>
    <property type="molecule type" value="Genomic_DNA"/>
</dbReference>
<dbReference type="AlphaFoldDB" id="A0A6A5WDC1"/>
<reference evidence="3" key="1">
    <citation type="journal article" date="2020" name="Stud. Mycol.">
        <title>101 Dothideomycetes genomes: a test case for predicting lifestyles and emergence of pathogens.</title>
        <authorList>
            <person name="Haridas S."/>
            <person name="Albert R."/>
            <person name="Binder M."/>
            <person name="Bloem J."/>
            <person name="Labutti K."/>
            <person name="Salamov A."/>
            <person name="Andreopoulos B."/>
            <person name="Baker S."/>
            <person name="Barry K."/>
            <person name="Bills G."/>
            <person name="Bluhm B."/>
            <person name="Cannon C."/>
            <person name="Castanera R."/>
            <person name="Culley D."/>
            <person name="Daum C."/>
            <person name="Ezra D."/>
            <person name="Gonzalez J."/>
            <person name="Henrissat B."/>
            <person name="Kuo A."/>
            <person name="Liang C."/>
            <person name="Lipzen A."/>
            <person name="Lutzoni F."/>
            <person name="Magnuson J."/>
            <person name="Mondo S."/>
            <person name="Nolan M."/>
            <person name="Ohm R."/>
            <person name="Pangilinan J."/>
            <person name="Park H.-J."/>
            <person name="Ramirez L."/>
            <person name="Alfaro M."/>
            <person name="Sun H."/>
            <person name="Tritt A."/>
            <person name="Yoshinaga Y."/>
            <person name="Zwiers L.-H."/>
            <person name="Turgeon B."/>
            <person name="Goodwin S."/>
            <person name="Spatafora J."/>
            <person name="Crous P."/>
            <person name="Grigoriev I."/>
        </authorList>
    </citation>
    <scope>NUCLEOTIDE SEQUENCE</scope>
    <source>
        <strain evidence="3">CBS 123094</strain>
    </source>
</reference>
<evidence type="ECO:0000313" key="3">
    <source>
        <dbReference type="EMBL" id="KAF1997135.1"/>
    </source>
</evidence>
<dbReference type="OrthoDB" id="3800215at2759"/>
<sequence length="373" mass="43548">MEKLPSGIIQHLLDFLPIHSAANLALSNRRLRSLITKVSDPFEELRQLGNEGERAKFLQNYDIHHPDEVVCPACGVFHRRLPQRPHRRYIWGGVLKHVVCKKEKRDFPETLILWRTYYRWLTFHLGFRYSPQHGIPTHLNDFSKMPLLSLACDSLAIEVDNRLLLRHRESMGQAGDDEYWDDKEVVRNLCPHMRSSIMNYKDFIREANHAAKIIPELKKSSPGKGFTYKTHRCSECPTEIRIEICPTHLFQGRIKSQMAKYEYILSLVRYIDLGQCKSPDELEWRSVSTWAGSPSDPGWWLPRSARRAEKIADQDRVAIDLTHMEPISERFERSVRLRPPLEPYHNAPWHQPPQYGTDSRSDHGKDTRDEKGA</sequence>
<accession>A0A6A5WDC1</accession>
<name>A0A6A5WDC1_9PLEO</name>
<gene>
    <name evidence="3" type="ORF">P154DRAFT_537453</name>
</gene>
<protein>
    <recommendedName>
        <fullName evidence="2">F-box domain-containing protein</fullName>
    </recommendedName>
</protein>
<dbReference type="Pfam" id="PF00646">
    <property type="entry name" value="F-box"/>
    <property type="match status" value="1"/>
</dbReference>
<evidence type="ECO:0000313" key="4">
    <source>
        <dbReference type="Proteomes" id="UP000799779"/>
    </source>
</evidence>
<dbReference type="Proteomes" id="UP000799779">
    <property type="component" value="Unassembled WGS sequence"/>
</dbReference>
<keyword evidence="4" id="KW-1185">Reference proteome</keyword>
<dbReference type="InterPro" id="IPR001810">
    <property type="entry name" value="F-box_dom"/>
</dbReference>
<feature type="compositionally biased region" description="Basic and acidic residues" evidence="1">
    <location>
        <begin position="359"/>
        <end position="373"/>
    </location>
</feature>
<feature type="domain" description="F-box" evidence="2">
    <location>
        <begin position="1"/>
        <end position="45"/>
    </location>
</feature>
<proteinExistence type="predicted"/>